<comment type="caution">
    <text evidence="1">The sequence shown here is derived from an EMBL/GenBank/DDBJ whole genome shotgun (WGS) entry which is preliminary data.</text>
</comment>
<proteinExistence type="predicted"/>
<dbReference type="EMBL" id="LSDA01000012">
    <property type="protein sequence ID" value="KXB60517.1"/>
    <property type="molecule type" value="Genomic_DNA"/>
</dbReference>
<dbReference type="Proteomes" id="UP000070394">
    <property type="component" value="Unassembled WGS sequence"/>
</dbReference>
<evidence type="ECO:0000313" key="2">
    <source>
        <dbReference type="Proteomes" id="UP000070394"/>
    </source>
</evidence>
<protein>
    <submittedName>
        <fullName evidence="1">Uncharacterized protein</fullName>
    </submittedName>
</protein>
<organism evidence="1 2">
    <name type="scientific">Lachnoanaerobaculum saburreum</name>
    <dbReference type="NCBI Taxonomy" id="467210"/>
    <lineage>
        <taxon>Bacteria</taxon>
        <taxon>Bacillati</taxon>
        <taxon>Bacillota</taxon>
        <taxon>Clostridia</taxon>
        <taxon>Lachnospirales</taxon>
        <taxon>Lachnospiraceae</taxon>
        <taxon>Lachnoanaerobaculum</taxon>
    </lineage>
</organism>
<accession>A0A133ZYJ0</accession>
<dbReference type="AlphaFoldDB" id="A0A133ZYJ0"/>
<keyword evidence="2" id="KW-1185">Reference proteome</keyword>
<name>A0A133ZYJ0_9FIRM</name>
<reference evidence="2" key="1">
    <citation type="submission" date="2016-01" db="EMBL/GenBank/DDBJ databases">
        <authorList>
            <person name="Mitreva M."/>
            <person name="Pepin K.H."/>
            <person name="Mihindukulasuriya K.A."/>
            <person name="Fulton R."/>
            <person name="Fronick C."/>
            <person name="O'Laughlin M."/>
            <person name="Miner T."/>
            <person name="Herter B."/>
            <person name="Rosa B.A."/>
            <person name="Cordes M."/>
            <person name="Tomlinson C."/>
            <person name="Wollam A."/>
            <person name="Palsikar V.B."/>
            <person name="Mardis E.R."/>
            <person name="Wilson R.K."/>
        </authorList>
    </citation>
    <scope>NUCLEOTIDE SEQUENCE [LARGE SCALE GENOMIC DNA]</scope>
    <source>
        <strain evidence="2">DNF00896</strain>
    </source>
</reference>
<evidence type="ECO:0000313" key="1">
    <source>
        <dbReference type="EMBL" id="KXB60517.1"/>
    </source>
</evidence>
<dbReference type="STRING" id="467210.HMPREF1866_00475"/>
<sequence>MNHKRHSLHIFLMIGQGTIGKSVPRQKRDKLEVVDKYKYRVLFLGKMWR</sequence>
<dbReference type="PATRIC" id="fig|467210.3.peg.470"/>
<gene>
    <name evidence="1" type="ORF">HMPREF1866_00475</name>
</gene>